<feature type="domain" description="HEPN" evidence="2">
    <location>
        <begin position="17"/>
        <end position="83"/>
    </location>
</feature>
<evidence type="ECO:0000313" key="4">
    <source>
        <dbReference type="Proteomes" id="UP001461341"/>
    </source>
</evidence>
<dbReference type="Proteomes" id="UP001461341">
    <property type="component" value="Chromosome"/>
</dbReference>
<dbReference type="PANTHER" id="PTHR36565:SF1">
    <property type="entry name" value="UPF0332 PROTEIN TM_1000"/>
    <property type="match status" value="1"/>
</dbReference>
<evidence type="ECO:0000259" key="2">
    <source>
        <dbReference type="Pfam" id="PF05168"/>
    </source>
</evidence>
<dbReference type="PANTHER" id="PTHR36565">
    <property type="entry name" value="UPF0332 PROTEIN TM_1000"/>
    <property type="match status" value="1"/>
</dbReference>
<accession>A0ABZ2YCW6</accession>
<comment type="similarity">
    <text evidence="1">Belongs to the UPF0332 family.</text>
</comment>
<keyword evidence="4" id="KW-1185">Reference proteome</keyword>
<dbReference type="Pfam" id="PF05168">
    <property type="entry name" value="HEPN"/>
    <property type="match status" value="1"/>
</dbReference>
<dbReference type="InterPro" id="IPR052226">
    <property type="entry name" value="UPF0332_toxin"/>
</dbReference>
<dbReference type="InterPro" id="IPR007842">
    <property type="entry name" value="HEPN_dom"/>
</dbReference>
<gene>
    <name evidence="3" type="ORF">QBE54_08065</name>
</gene>
<evidence type="ECO:0000256" key="1">
    <source>
        <dbReference type="ARBA" id="ARBA00038248"/>
    </source>
</evidence>
<protein>
    <submittedName>
        <fullName evidence="3">HEPN domain-containing protein</fullName>
    </submittedName>
</protein>
<name>A0ABZ2YCW6_9BACT</name>
<evidence type="ECO:0000313" key="3">
    <source>
        <dbReference type="EMBL" id="WZL75543.1"/>
    </source>
</evidence>
<dbReference type="Gene3D" id="1.20.120.330">
    <property type="entry name" value="Nucleotidyltransferases domain 2"/>
    <property type="match status" value="1"/>
</dbReference>
<organism evidence="3 4">
    <name type="scientific">Thermatribacter velox</name>
    <dbReference type="NCBI Taxonomy" id="3039681"/>
    <lineage>
        <taxon>Bacteria</taxon>
        <taxon>Pseudomonadati</taxon>
        <taxon>Atribacterota</taxon>
        <taxon>Atribacteria</taxon>
        <taxon>Atribacterales</taxon>
        <taxon>Thermatribacteraceae</taxon>
        <taxon>Thermatribacter</taxon>
    </lineage>
</organism>
<reference evidence="3 4" key="1">
    <citation type="submission" date="2023-03" db="EMBL/GenBank/DDBJ databases">
        <title>Novel Species.</title>
        <authorList>
            <person name="Ma S."/>
        </authorList>
    </citation>
    <scope>NUCLEOTIDE SEQUENCE [LARGE SCALE GENOMIC DNA]</scope>
    <source>
        <strain evidence="3 4">B11</strain>
    </source>
</reference>
<proteinExistence type="inferred from homology"/>
<dbReference type="RefSeq" id="WP_369017690.1">
    <property type="nucleotide sequence ID" value="NZ_CP121689.1"/>
</dbReference>
<sequence>MQCFIPQRRFSSPKIFKKHSAAISGFGKEFVKTGEFEEKYHGYLLNAFREREKGDYDVFLFQGKEDAEEVLKNAEEFISAVENFLLKLGYERKGSCG</sequence>
<dbReference type="EMBL" id="CP121689">
    <property type="protein sequence ID" value="WZL75543.1"/>
    <property type="molecule type" value="Genomic_DNA"/>
</dbReference>